<keyword evidence="9" id="KW-1185">Reference proteome</keyword>
<dbReference type="InterPro" id="IPR036388">
    <property type="entry name" value="WH-like_DNA-bd_sf"/>
</dbReference>
<comment type="function">
    <text evidence="5 6">Negative regulator of class I heat shock genes (grpE-dnaK-dnaJ and groELS operons). Prevents heat-shock induction of these operons.</text>
</comment>
<name>A0A086ZJ49_9BIFI</name>
<dbReference type="AlphaFoldDB" id="A0A086ZJ49"/>
<organism evidence="8 9">
    <name type="scientific">Bifidobacterium bohemicum DSM 22767</name>
    <dbReference type="NCBI Taxonomy" id="1437606"/>
    <lineage>
        <taxon>Bacteria</taxon>
        <taxon>Bacillati</taxon>
        <taxon>Actinomycetota</taxon>
        <taxon>Actinomycetes</taxon>
        <taxon>Bifidobacteriales</taxon>
        <taxon>Bifidobacteriaceae</taxon>
        <taxon>Bifidobacterium</taxon>
    </lineage>
</organism>
<gene>
    <name evidence="6" type="primary">hrcA</name>
    <name evidence="8" type="ORF">BBOH_0018</name>
</gene>
<dbReference type="PIRSF" id="PIRSF005485">
    <property type="entry name" value="HrcA"/>
    <property type="match status" value="1"/>
</dbReference>
<keyword evidence="1 6" id="KW-0678">Repressor</keyword>
<dbReference type="SUPFAM" id="SSF46785">
    <property type="entry name" value="Winged helix' DNA-binding domain"/>
    <property type="match status" value="1"/>
</dbReference>
<keyword evidence="2 6" id="KW-0805">Transcription regulation</keyword>
<dbReference type="OrthoDB" id="9783139at2"/>
<dbReference type="InterPro" id="IPR036390">
    <property type="entry name" value="WH_DNA-bd_sf"/>
</dbReference>
<evidence type="ECO:0000256" key="5">
    <source>
        <dbReference type="ARBA" id="ARBA00055319"/>
    </source>
</evidence>
<dbReference type="NCBIfam" id="TIGR00331">
    <property type="entry name" value="hrcA"/>
    <property type="match status" value="1"/>
</dbReference>
<evidence type="ECO:0000256" key="3">
    <source>
        <dbReference type="ARBA" id="ARBA00023016"/>
    </source>
</evidence>
<dbReference type="eggNOG" id="COG1420">
    <property type="taxonomic scope" value="Bacteria"/>
</dbReference>
<evidence type="ECO:0000313" key="9">
    <source>
        <dbReference type="Proteomes" id="UP000029096"/>
    </source>
</evidence>
<dbReference type="InterPro" id="IPR002571">
    <property type="entry name" value="HrcA"/>
</dbReference>
<dbReference type="InterPro" id="IPR029016">
    <property type="entry name" value="GAF-like_dom_sf"/>
</dbReference>
<proteinExistence type="inferred from homology"/>
<dbReference type="RefSeq" id="WP_033520133.1">
    <property type="nucleotide sequence ID" value="NZ_JDUS01000001.1"/>
</dbReference>
<dbReference type="FunFam" id="1.10.10.10:FF:000049">
    <property type="entry name" value="Heat-inducible transcription repressor HrcA"/>
    <property type="match status" value="1"/>
</dbReference>
<comment type="caution">
    <text evidence="8">The sequence shown here is derived from an EMBL/GenBank/DDBJ whole genome shotgun (WGS) entry which is preliminary data.</text>
</comment>
<dbReference type="SUPFAM" id="SSF55781">
    <property type="entry name" value="GAF domain-like"/>
    <property type="match status" value="2"/>
</dbReference>
<dbReference type="GO" id="GO:0045892">
    <property type="term" value="P:negative regulation of DNA-templated transcription"/>
    <property type="evidence" value="ECO:0007669"/>
    <property type="project" value="UniProtKB-UniRule"/>
</dbReference>
<dbReference type="HAMAP" id="MF_00081">
    <property type="entry name" value="HrcA"/>
    <property type="match status" value="1"/>
</dbReference>
<dbReference type="Gene3D" id="3.30.390.60">
    <property type="entry name" value="Heat-inducible transcription repressor hrca homolog, domain 3"/>
    <property type="match status" value="1"/>
</dbReference>
<dbReference type="Gene3D" id="1.10.10.10">
    <property type="entry name" value="Winged helix-like DNA-binding domain superfamily/Winged helix DNA-binding domain"/>
    <property type="match status" value="1"/>
</dbReference>
<dbReference type="Gene3D" id="3.30.450.40">
    <property type="match status" value="1"/>
</dbReference>
<evidence type="ECO:0000256" key="4">
    <source>
        <dbReference type="ARBA" id="ARBA00023163"/>
    </source>
</evidence>
<dbReference type="PANTHER" id="PTHR34824:SF1">
    <property type="entry name" value="HEAT-INDUCIBLE TRANSCRIPTION REPRESSOR HRCA"/>
    <property type="match status" value="1"/>
</dbReference>
<dbReference type="PANTHER" id="PTHR34824">
    <property type="entry name" value="HEAT-INDUCIBLE TRANSCRIPTION REPRESSOR HRCA"/>
    <property type="match status" value="1"/>
</dbReference>
<dbReference type="InterPro" id="IPR021153">
    <property type="entry name" value="HrcA_C"/>
</dbReference>
<comment type="similarity">
    <text evidence="6">Belongs to the HrcA family.</text>
</comment>
<evidence type="ECO:0000256" key="1">
    <source>
        <dbReference type="ARBA" id="ARBA00022491"/>
    </source>
</evidence>
<evidence type="ECO:0000259" key="7">
    <source>
        <dbReference type="Pfam" id="PF01628"/>
    </source>
</evidence>
<dbReference type="InterPro" id="IPR023120">
    <property type="entry name" value="WHTH_transcript_rep_HrcA_IDD"/>
</dbReference>
<evidence type="ECO:0000313" key="8">
    <source>
        <dbReference type="EMBL" id="KFI46549.1"/>
    </source>
</evidence>
<dbReference type="Pfam" id="PF01628">
    <property type="entry name" value="HrcA"/>
    <property type="match status" value="1"/>
</dbReference>
<reference evidence="8 9" key="1">
    <citation type="submission" date="2014-03" db="EMBL/GenBank/DDBJ databases">
        <title>Genomics of Bifidobacteria.</title>
        <authorList>
            <person name="Ventura M."/>
            <person name="Milani C."/>
            <person name="Lugli G.A."/>
        </authorList>
    </citation>
    <scope>NUCLEOTIDE SEQUENCE [LARGE SCALE GENOMIC DNA]</scope>
    <source>
        <strain evidence="8 9">DSM 22767</strain>
    </source>
</reference>
<keyword evidence="4 6" id="KW-0804">Transcription</keyword>
<feature type="domain" description="Heat-inducible transcription repressor HrcA C-terminal" evidence="7">
    <location>
        <begin position="104"/>
        <end position="345"/>
    </location>
</feature>
<evidence type="ECO:0000256" key="6">
    <source>
        <dbReference type="HAMAP-Rule" id="MF_00081"/>
    </source>
</evidence>
<accession>A0A086ZJ49</accession>
<evidence type="ECO:0000256" key="2">
    <source>
        <dbReference type="ARBA" id="ARBA00023015"/>
    </source>
</evidence>
<dbReference type="Proteomes" id="UP000029096">
    <property type="component" value="Unassembled WGS sequence"/>
</dbReference>
<dbReference type="GO" id="GO:0003677">
    <property type="term" value="F:DNA binding"/>
    <property type="evidence" value="ECO:0007669"/>
    <property type="project" value="InterPro"/>
</dbReference>
<protein>
    <recommendedName>
        <fullName evidence="6">Heat-inducible transcription repressor HrcA</fullName>
    </recommendedName>
</protein>
<sequence length="367" mass="39732">MKQSRRMLVLRAVIEDYIRTQEPVGSSTLAREYGLGVSSATIRNDMAALEDEGYLIQPHTSAGRIPTERGYRYFVDELASVVRLSAAQRRAIANFLSDSVSLQDALERSVRLLSHITGQVAIVSGPSLAKSRVRRIEIVPLSTTTMLAVIITDAGSVAQHTLSLDVTLPSDRIMDLSDEINRVCINSSLSAAAGCIRRLAAVQDLREMSNFAIKLARTVEAMANDERSGQLYIAGTSQLAHQQPTEDLAPLFDALEEQAVIMRLMNNLSQQNGEVGVAIGSETKTPGLMSSAVVSSGYGHSMVDQISADRSADADRPDNDNYRQDAPVAFVGSIGPTHMDYAATMSAVRAVARYLTELIAQDDTGWS</sequence>
<keyword evidence="3 6" id="KW-0346">Stress response</keyword>
<dbReference type="STRING" id="1437606.BBOH_0018"/>
<dbReference type="EMBL" id="JGYP01000001">
    <property type="protein sequence ID" value="KFI46549.1"/>
    <property type="molecule type" value="Genomic_DNA"/>
</dbReference>